<reference evidence="4" key="2">
    <citation type="submission" date="2025-08" db="UniProtKB">
        <authorList>
            <consortium name="RefSeq"/>
        </authorList>
    </citation>
    <scope>IDENTIFICATION</scope>
    <source>
        <tissue evidence="4">Leaves</tissue>
    </source>
</reference>
<dbReference type="PANTHER" id="PTHR47074:SF48">
    <property type="entry name" value="POLYNUCLEOTIDYL TRANSFERASE, RIBONUCLEASE H-LIKE SUPERFAMILY PROTEIN"/>
    <property type="match status" value="1"/>
</dbReference>
<evidence type="ECO:0000256" key="1">
    <source>
        <dbReference type="SAM" id="MobiDB-lite"/>
    </source>
</evidence>
<evidence type="ECO:0000259" key="2">
    <source>
        <dbReference type="Pfam" id="PF13456"/>
    </source>
</evidence>
<name>A0A6P6SU67_COFAR</name>
<feature type="domain" description="RNase H type-1" evidence="2">
    <location>
        <begin position="108"/>
        <end position="228"/>
    </location>
</feature>
<gene>
    <name evidence="4" type="primary">LOC113694808</name>
</gene>
<dbReference type="InterPro" id="IPR052929">
    <property type="entry name" value="RNase_H-like_EbsB-rel"/>
</dbReference>
<dbReference type="SUPFAM" id="SSF53098">
    <property type="entry name" value="Ribonuclease H-like"/>
    <property type="match status" value="1"/>
</dbReference>
<dbReference type="CDD" id="cd06222">
    <property type="entry name" value="RNase_H_like"/>
    <property type="match status" value="1"/>
</dbReference>
<dbReference type="GO" id="GO:0003676">
    <property type="term" value="F:nucleic acid binding"/>
    <property type="evidence" value="ECO:0007669"/>
    <property type="project" value="InterPro"/>
</dbReference>
<dbReference type="PANTHER" id="PTHR47074">
    <property type="entry name" value="BNAC02G40300D PROTEIN"/>
    <property type="match status" value="1"/>
</dbReference>
<feature type="region of interest" description="Disordered" evidence="1">
    <location>
        <begin position="74"/>
        <end position="97"/>
    </location>
</feature>
<dbReference type="OrthoDB" id="1100540at2759"/>
<sequence length="236" mass="27469">MGGLKEQQHLWKWWEMVMQASSMDHGQDRINITISILWQIWKARNKKVFERINPNSNKIVKKAQEEWIEYELTKETEREEPGNAAMSQQQQQSRRKISKEGVIKLHIDAAISARMIRTRQGIIARNWIGEIVKAKGIVHQRKSEASMVEALAMRNALVMAKDAGWTKIEVYTDCKSVVDQINTCNVNNYNIATILEDIQELRQWFQSCSFSFVHRAENRCSHELAQFAVQLVQDIE</sequence>
<evidence type="ECO:0000313" key="3">
    <source>
        <dbReference type="Proteomes" id="UP001652660"/>
    </source>
</evidence>
<dbReference type="Gene3D" id="3.30.420.10">
    <property type="entry name" value="Ribonuclease H-like superfamily/Ribonuclease H"/>
    <property type="match status" value="1"/>
</dbReference>
<reference evidence="3" key="1">
    <citation type="journal article" date="2025" name="Foods">
        <title>Unveiling the Microbial Signatures of Arabica Coffee Cherries: Insights into Ripeness Specific Diversity, Functional Traits, and Implications for Quality and Safety.</title>
        <authorList>
            <consortium name="RefSeq"/>
            <person name="Tenea G.N."/>
            <person name="Cifuentes V."/>
            <person name="Reyes P."/>
            <person name="Cevallos-Vallejos M."/>
        </authorList>
    </citation>
    <scope>NUCLEOTIDE SEQUENCE [LARGE SCALE GENOMIC DNA]</scope>
</reference>
<dbReference type="InterPro" id="IPR012337">
    <property type="entry name" value="RNaseH-like_sf"/>
</dbReference>
<dbReference type="AlphaFoldDB" id="A0A6P6SU67"/>
<accession>A0A6P6SU67</accession>
<dbReference type="InterPro" id="IPR044730">
    <property type="entry name" value="RNase_H-like_dom_plant"/>
</dbReference>
<keyword evidence="3" id="KW-1185">Reference proteome</keyword>
<dbReference type="GO" id="GO:0004523">
    <property type="term" value="F:RNA-DNA hybrid ribonuclease activity"/>
    <property type="evidence" value="ECO:0007669"/>
    <property type="project" value="InterPro"/>
</dbReference>
<dbReference type="GeneID" id="113694808"/>
<dbReference type="Proteomes" id="UP001652660">
    <property type="component" value="Chromosome 1e"/>
</dbReference>
<organism evidence="3 4">
    <name type="scientific">Coffea arabica</name>
    <name type="common">Arabian coffee</name>
    <dbReference type="NCBI Taxonomy" id="13443"/>
    <lineage>
        <taxon>Eukaryota</taxon>
        <taxon>Viridiplantae</taxon>
        <taxon>Streptophyta</taxon>
        <taxon>Embryophyta</taxon>
        <taxon>Tracheophyta</taxon>
        <taxon>Spermatophyta</taxon>
        <taxon>Magnoliopsida</taxon>
        <taxon>eudicotyledons</taxon>
        <taxon>Gunneridae</taxon>
        <taxon>Pentapetalae</taxon>
        <taxon>asterids</taxon>
        <taxon>lamiids</taxon>
        <taxon>Gentianales</taxon>
        <taxon>Rubiaceae</taxon>
        <taxon>Ixoroideae</taxon>
        <taxon>Gardenieae complex</taxon>
        <taxon>Bertiereae - Coffeeae clade</taxon>
        <taxon>Coffeeae</taxon>
        <taxon>Coffea</taxon>
    </lineage>
</organism>
<dbReference type="Pfam" id="PF13456">
    <property type="entry name" value="RVT_3"/>
    <property type="match status" value="1"/>
</dbReference>
<dbReference type="InterPro" id="IPR036397">
    <property type="entry name" value="RNaseH_sf"/>
</dbReference>
<evidence type="ECO:0000313" key="4">
    <source>
        <dbReference type="RefSeq" id="XP_027069493.1"/>
    </source>
</evidence>
<protein>
    <recommendedName>
        <fullName evidence="2">RNase H type-1 domain-containing protein</fullName>
    </recommendedName>
</protein>
<dbReference type="InterPro" id="IPR002156">
    <property type="entry name" value="RNaseH_domain"/>
</dbReference>
<dbReference type="RefSeq" id="XP_027069493.1">
    <property type="nucleotide sequence ID" value="XM_027213692.1"/>
</dbReference>
<proteinExistence type="predicted"/>